<proteinExistence type="inferred from homology"/>
<dbReference type="InterPro" id="IPR000757">
    <property type="entry name" value="Beta-glucanase-like"/>
</dbReference>
<dbReference type="PANTHER" id="PTHR10963:SF55">
    <property type="entry name" value="GLYCOSIDE HYDROLASE FAMILY 16 PROTEIN"/>
    <property type="match status" value="1"/>
</dbReference>
<dbReference type="EMBL" id="BIFQ01000001">
    <property type="protein sequence ID" value="GCE07324.1"/>
    <property type="molecule type" value="Genomic_DNA"/>
</dbReference>
<dbReference type="Gene3D" id="2.60.120.200">
    <property type="match status" value="1"/>
</dbReference>
<dbReference type="GO" id="GO:0030246">
    <property type="term" value="F:carbohydrate binding"/>
    <property type="evidence" value="ECO:0007669"/>
    <property type="project" value="UniProtKB-UniRule"/>
</dbReference>
<evidence type="ECO:0000259" key="3">
    <source>
        <dbReference type="PROSITE" id="PS52005"/>
    </source>
</evidence>
<feature type="domain" description="CBM56" evidence="3">
    <location>
        <begin position="329"/>
        <end position="422"/>
    </location>
</feature>
<comment type="similarity">
    <text evidence="1">Belongs to the glycosyl hydrolase 16 family.</text>
</comment>
<dbReference type="GO" id="GO:0004553">
    <property type="term" value="F:hydrolase activity, hydrolyzing O-glycosyl compounds"/>
    <property type="evidence" value="ECO:0007669"/>
    <property type="project" value="InterPro"/>
</dbReference>
<dbReference type="AlphaFoldDB" id="A0A401ZKI3"/>
<dbReference type="PANTHER" id="PTHR10963">
    <property type="entry name" value="GLYCOSYL HYDROLASE-RELATED"/>
    <property type="match status" value="1"/>
</dbReference>
<protein>
    <submittedName>
        <fullName evidence="4">Endo-1,3-beta-glucanase</fullName>
    </submittedName>
</protein>
<dbReference type="Pfam" id="PF26113">
    <property type="entry name" value="GH16_XgeA"/>
    <property type="match status" value="1"/>
</dbReference>
<dbReference type="InterPro" id="IPR050546">
    <property type="entry name" value="Glycosyl_Hydrlase_16"/>
</dbReference>
<evidence type="ECO:0000259" key="2">
    <source>
        <dbReference type="PROSITE" id="PS51762"/>
    </source>
</evidence>
<comment type="caution">
    <text evidence="4">The sequence shown here is derived from an EMBL/GenBank/DDBJ whole genome shotgun (WGS) entry which is preliminary data.</text>
</comment>
<evidence type="ECO:0000313" key="5">
    <source>
        <dbReference type="Proteomes" id="UP000287224"/>
    </source>
</evidence>
<dbReference type="Proteomes" id="UP000287224">
    <property type="component" value="Unassembled WGS sequence"/>
</dbReference>
<dbReference type="RefSeq" id="WP_126598494.1">
    <property type="nucleotide sequence ID" value="NZ_BIFQ01000001.1"/>
</dbReference>
<dbReference type="SUPFAM" id="SSF49899">
    <property type="entry name" value="Concanavalin A-like lectins/glucanases"/>
    <property type="match status" value="1"/>
</dbReference>
<dbReference type="InterPro" id="IPR013320">
    <property type="entry name" value="ConA-like_dom_sf"/>
</dbReference>
<sequence length="423" mass="45369">MGIFSRRGPFSGSPQQRRRGRIALLATVFVVAMLGMAAVSLTPSSGMPQARAASWNLTWSDDFNGAAGTGVNTANWKYDTGTGWGTGEIETMSSSTNNVYQDGNGHLVIKPLRDGSGNWTSGRIETQLSNFAAPVGGEVAFESSIQLPNVTGAAAQGYWPAFWSLGAPFRTGGTWPSVGEVDFMESINGTNMEYGTLHCGVDPGGPCNETTGRGGSTPCTPTTCQAAFHTYRTEIDRRSSPEQVRWYLDGVEFWHVNSNDPGMDPTTWANAIDHGFFIIYDVAMGGGWPGNPTASTQSGVPMVVDYTRVYTLSGGTPTPTPTATATPTSGCTSGVFAQGVVNSGSSSARPWFQPCGWTAGYVILHYIVPGQVQQNVQMSYNSSAGRWEYTVNGLNSGQTLQYSFTYQKAGLQYDTSWYTWTHP</sequence>
<keyword evidence="5" id="KW-1185">Reference proteome</keyword>
<name>A0A401ZKI3_9CHLR</name>
<dbReference type="OrthoDB" id="9809583at2"/>
<accession>A0A401ZKI3</accession>
<dbReference type="CDD" id="cd02182">
    <property type="entry name" value="GH16_Strep_laminarinase_like"/>
    <property type="match status" value="1"/>
</dbReference>
<reference evidence="5" key="1">
    <citation type="submission" date="2018-12" db="EMBL/GenBank/DDBJ databases">
        <title>Tengunoibacter tsumagoiensis gen. nov., sp. nov., Dictyobacter kobayashii sp. nov., D. alpinus sp. nov., and D. joshuensis sp. nov. and description of Dictyobacteraceae fam. nov. within the order Ktedonobacterales isolated from Tengu-no-mugimeshi.</title>
        <authorList>
            <person name="Wang C.M."/>
            <person name="Zheng Y."/>
            <person name="Sakai Y."/>
            <person name="Toyoda A."/>
            <person name="Minakuchi Y."/>
            <person name="Abe K."/>
            <person name="Yokota A."/>
            <person name="Yabe S."/>
        </authorList>
    </citation>
    <scope>NUCLEOTIDE SEQUENCE [LARGE SCALE GENOMIC DNA]</scope>
    <source>
        <strain evidence="5">S-27</strain>
    </source>
</reference>
<feature type="domain" description="GH16" evidence="2">
    <location>
        <begin position="42"/>
        <end position="315"/>
    </location>
</feature>
<dbReference type="PROSITE" id="PS51762">
    <property type="entry name" value="GH16_2"/>
    <property type="match status" value="1"/>
</dbReference>
<evidence type="ECO:0000256" key="1">
    <source>
        <dbReference type="ARBA" id="ARBA00006865"/>
    </source>
</evidence>
<evidence type="ECO:0000313" key="4">
    <source>
        <dbReference type="EMBL" id="GCE07324.1"/>
    </source>
</evidence>
<gene>
    <name evidence="4" type="ORF">KDAU_46530</name>
</gene>
<dbReference type="InterPro" id="IPR047569">
    <property type="entry name" value="CBM56"/>
</dbReference>
<dbReference type="GO" id="GO:0005975">
    <property type="term" value="P:carbohydrate metabolic process"/>
    <property type="evidence" value="ECO:0007669"/>
    <property type="project" value="InterPro"/>
</dbReference>
<organism evidence="4 5">
    <name type="scientific">Dictyobacter aurantiacus</name>
    <dbReference type="NCBI Taxonomy" id="1936993"/>
    <lineage>
        <taxon>Bacteria</taxon>
        <taxon>Bacillati</taxon>
        <taxon>Chloroflexota</taxon>
        <taxon>Ktedonobacteria</taxon>
        <taxon>Ktedonobacterales</taxon>
        <taxon>Dictyobacteraceae</taxon>
        <taxon>Dictyobacter</taxon>
    </lineage>
</organism>
<dbReference type="Pfam" id="PF22184">
    <property type="entry name" value="CBM_56"/>
    <property type="match status" value="1"/>
</dbReference>
<dbReference type="PROSITE" id="PS52005">
    <property type="entry name" value="CBM56"/>
    <property type="match status" value="1"/>
</dbReference>